<comment type="caution">
    <text evidence="4">The sequence shown here is derived from an EMBL/GenBank/DDBJ whole genome shotgun (WGS) entry which is preliminary data.</text>
</comment>
<organism evidence="4 5">
    <name type="scientific">Myodes glareolus</name>
    <name type="common">Bank vole</name>
    <name type="synonym">Clethrionomys glareolus</name>
    <dbReference type="NCBI Taxonomy" id="447135"/>
    <lineage>
        <taxon>Eukaryota</taxon>
        <taxon>Metazoa</taxon>
        <taxon>Chordata</taxon>
        <taxon>Craniata</taxon>
        <taxon>Vertebrata</taxon>
        <taxon>Euteleostomi</taxon>
        <taxon>Mammalia</taxon>
        <taxon>Eutheria</taxon>
        <taxon>Euarchontoglires</taxon>
        <taxon>Glires</taxon>
        <taxon>Rodentia</taxon>
        <taxon>Myomorpha</taxon>
        <taxon>Muroidea</taxon>
        <taxon>Cricetidae</taxon>
        <taxon>Arvicolinae</taxon>
        <taxon>Myodes</taxon>
    </lineage>
</organism>
<dbReference type="GO" id="GO:0045596">
    <property type="term" value="P:negative regulation of cell differentiation"/>
    <property type="evidence" value="ECO:0007669"/>
    <property type="project" value="InterPro"/>
</dbReference>
<dbReference type="InterPro" id="IPR032675">
    <property type="entry name" value="LRR_dom_sf"/>
</dbReference>
<dbReference type="PANTHER" id="PTHR14224">
    <property type="entry name" value="SIMILAR TO PREFERENTIALLY EXPRESSED ANTIGEN IN MELANOMA-LIKE 3"/>
    <property type="match status" value="1"/>
</dbReference>
<accession>A0AAW0GZH0</accession>
<dbReference type="PIRSF" id="PIRSF038286">
    <property type="entry name" value="PRAME"/>
    <property type="match status" value="1"/>
</dbReference>
<sequence>ELAENSLLRNETVAISNLDNIPSVFFPSLFKKACRRRKTGIVKAMVQAWPFPCLPLGTMIKRGVSYRRVLEIILFGLDGMLCQEVPHRRCSLKVLDLRILPLRMWDQWSVFKAPDLSENQTAVGLSDKEVKPQVKVAIDLILQERPLESLESFVVEWVGQREGLSLCCNYLEIWSLAIYYHKDVLETLDLNSVQQLGLYNINDLTCLLNFTPYLGRMRYLHILLLSSLWPWACHTPLEKQQIVTQFTSQFVKLKHLEALILDNVFFLEDHLEELFRSLKTPLETLSLTKCYLSNSDWAHIAEFPCTSQLKHLSLNRVKLTHFSPEPLQTILQKSASSLLTLDLDSCHLLDCHLSAVLPALRCCTQLMWFNFSGNHFSGNFLRELRDHEITLRSEGSAVVFVP</sequence>
<dbReference type="GO" id="GO:0005737">
    <property type="term" value="C:cytoplasm"/>
    <property type="evidence" value="ECO:0007669"/>
    <property type="project" value="TreeGrafter"/>
</dbReference>
<dbReference type="PANTHER" id="PTHR14224:SF6">
    <property type="entry name" value="PREFERENTIALLY EXPRESSED ANTIGEN IN MELANOMA-LIKE PROTEIN 1"/>
    <property type="match status" value="1"/>
</dbReference>
<dbReference type="Gene3D" id="3.80.10.10">
    <property type="entry name" value="Ribonuclease Inhibitor"/>
    <property type="match status" value="1"/>
</dbReference>
<feature type="non-terminal residue" evidence="4">
    <location>
        <position position="402"/>
    </location>
</feature>
<keyword evidence="3" id="KW-0677">Repeat</keyword>
<dbReference type="InterPro" id="IPR050694">
    <property type="entry name" value="LRRC14/PRAME"/>
</dbReference>
<dbReference type="AlphaFoldDB" id="A0AAW0GZH0"/>
<dbReference type="EMBL" id="JBBHLL010003598">
    <property type="protein sequence ID" value="KAK7795076.1"/>
    <property type="molecule type" value="Genomic_DNA"/>
</dbReference>
<evidence type="ECO:0000256" key="1">
    <source>
        <dbReference type="ARBA" id="ARBA00009608"/>
    </source>
</evidence>
<dbReference type="GO" id="GO:0043066">
    <property type="term" value="P:negative regulation of apoptotic process"/>
    <property type="evidence" value="ECO:0007669"/>
    <property type="project" value="InterPro"/>
</dbReference>
<dbReference type="SUPFAM" id="SSF52047">
    <property type="entry name" value="RNI-like"/>
    <property type="match status" value="1"/>
</dbReference>
<dbReference type="Proteomes" id="UP001488838">
    <property type="component" value="Unassembled WGS sequence"/>
</dbReference>
<protein>
    <submittedName>
        <fullName evidence="4">Uncharacterized protein</fullName>
    </submittedName>
</protein>
<reference evidence="4 5" key="1">
    <citation type="journal article" date="2023" name="bioRxiv">
        <title>Conserved and derived expression patterns and positive selection on dental genes reveal complex evolutionary context of ever-growing rodent molars.</title>
        <authorList>
            <person name="Calamari Z.T."/>
            <person name="Song A."/>
            <person name="Cohen E."/>
            <person name="Akter M."/>
            <person name="Roy R.D."/>
            <person name="Hallikas O."/>
            <person name="Christensen M.M."/>
            <person name="Li P."/>
            <person name="Marangoni P."/>
            <person name="Jernvall J."/>
            <person name="Klein O.D."/>
        </authorList>
    </citation>
    <scope>NUCLEOTIDE SEQUENCE [LARGE SCALE GENOMIC DNA]</scope>
    <source>
        <strain evidence="4">V071</strain>
    </source>
</reference>
<comment type="similarity">
    <text evidence="1">Belongs to the PRAME family.</text>
</comment>
<evidence type="ECO:0000256" key="2">
    <source>
        <dbReference type="ARBA" id="ARBA00022614"/>
    </source>
</evidence>
<gene>
    <name evidence="4" type="ORF">U0070_008442</name>
</gene>
<keyword evidence="2" id="KW-0433">Leucine-rich repeat</keyword>
<evidence type="ECO:0000313" key="5">
    <source>
        <dbReference type="Proteomes" id="UP001488838"/>
    </source>
</evidence>
<evidence type="ECO:0000256" key="3">
    <source>
        <dbReference type="ARBA" id="ARBA00022737"/>
    </source>
</evidence>
<evidence type="ECO:0000313" key="4">
    <source>
        <dbReference type="EMBL" id="KAK7795076.1"/>
    </source>
</evidence>
<dbReference type="GO" id="GO:0045892">
    <property type="term" value="P:negative regulation of DNA-templated transcription"/>
    <property type="evidence" value="ECO:0007669"/>
    <property type="project" value="InterPro"/>
</dbReference>
<keyword evidence="5" id="KW-1185">Reference proteome</keyword>
<name>A0AAW0GZH0_MYOGA</name>
<dbReference type="InterPro" id="IPR026271">
    <property type="entry name" value="PRAME"/>
</dbReference>
<feature type="non-terminal residue" evidence="4">
    <location>
        <position position="1"/>
    </location>
</feature>
<dbReference type="GO" id="GO:0008284">
    <property type="term" value="P:positive regulation of cell population proliferation"/>
    <property type="evidence" value="ECO:0007669"/>
    <property type="project" value="InterPro"/>
</dbReference>
<proteinExistence type="inferred from homology"/>